<feature type="region of interest" description="Disordered" evidence="1">
    <location>
        <begin position="1"/>
        <end position="34"/>
    </location>
</feature>
<keyword evidence="3" id="KW-1185">Reference proteome</keyword>
<dbReference type="Proteomes" id="UP001189429">
    <property type="component" value="Unassembled WGS sequence"/>
</dbReference>
<reference evidence="2" key="1">
    <citation type="submission" date="2023-10" db="EMBL/GenBank/DDBJ databases">
        <authorList>
            <person name="Chen Y."/>
            <person name="Shah S."/>
            <person name="Dougan E. K."/>
            <person name="Thang M."/>
            <person name="Chan C."/>
        </authorList>
    </citation>
    <scope>NUCLEOTIDE SEQUENCE [LARGE SCALE GENOMIC DNA]</scope>
</reference>
<protein>
    <recommendedName>
        <fullName evidence="4">TRAF-type domain-containing protein</fullName>
    </recommendedName>
</protein>
<feature type="compositionally biased region" description="Basic and acidic residues" evidence="1">
    <location>
        <begin position="669"/>
        <end position="678"/>
    </location>
</feature>
<name>A0ABN9Q1V7_9DINO</name>
<organism evidence="2 3">
    <name type="scientific">Prorocentrum cordatum</name>
    <dbReference type="NCBI Taxonomy" id="2364126"/>
    <lineage>
        <taxon>Eukaryota</taxon>
        <taxon>Sar</taxon>
        <taxon>Alveolata</taxon>
        <taxon>Dinophyceae</taxon>
        <taxon>Prorocentrales</taxon>
        <taxon>Prorocentraceae</taxon>
        <taxon>Prorocentrum</taxon>
    </lineage>
</organism>
<evidence type="ECO:0000313" key="3">
    <source>
        <dbReference type="Proteomes" id="UP001189429"/>
    </source>
</evidence>
<gene>
    <name evidence="2" type="ORF">PCOR1329_LOCUS7837</name>
</gene>
<evidence type="ECO:0000256" key="1">
    <source>
        <dbReference type="SAM" id="MobiDB-lite"/>
    </source>
</evidence>
<accession>A0ABN9Q1V7</accession>
<evidence type="ECO:0008006" key="4">
    <source>
        <dbReference type="Google" id="ProtNLM"/>
    </source>
</evidence>
<feature type="compositionally biased region" description="Low complexity" evidence="1">
    <location>
        <begin position="524"/>
        <end position="550"/>
    </location>
</feature>
<feature type="non-terminal residue" evidence="2">
    <location>
        <position position="1"/>
    </location>
</feature>
<dbReference type="EMBL" id="CAUYUJ010002131">
    <property type="protein sequence ID" value="CAK0799348.1"/>
    <property type="molecule type" value="Genomic_DNA"/>
</dbReference>
<sequence>SGVWARGPWPPGGRLGEGRAPRGAGPPRPRPRGLSETRLLMAAHCPHCGRTFHPTRGLFGQAAETLRDAHAAGCEQNAANRCFCGRVFPSSVARDNHAALCEANPANRYQCRHCSREFLNSFSVLGYRSADGRALRDAHEVGCKSNPANICFCGEVFCSPDARNAHAATCERNPANSYECAFCSVAFVTHFTVFGFRSVDGKALRDAHQLCCERNPRNVCFCGRLFSGSAARDRHASICELNPANRFECRHCRSMFVTRYGIMGMVSASGQSVRAAHEVSCEKNPANRCFCGQVFPSPDRRDAHAAVCEFNPVNRFTCQHCDTVCVTTHGLFMKCGSEKLSAHLQVCPKNPANCACEYCGATFSNSQGMRGGWFCGDAKSRCGAHVAVCRQNPRNKFSCRKCDRCFQSRRRWLRRVDGRLARDAHESECDLISCPFEVADAGCQGWVLLAASQAPEAAVEGAALEPGQDWEDCGLLAAAGGLGGRGLPGRAASMGCSSSTTVSGDWPVEDEALEPDTPGGSGRQGAARAPAAAAPRPEGPAPQQQGARARGPPPSGHAGGAEGPPLEPPREGGGAAAPGGFFDAVSEAESWGDACEEEEAQEDSADEPADEGDESETEGALGSRGSQGAEGTVPLAEEGGVAPASDDDAEALAEKQERDAEEEEEGEEDPRRKRDCVRSRPLRSSRGSPVIRGTASAPPLH</sequence>
<comment type="caution">
    <text evidence="2">The sequence shown here is derived from an EMBL/GenBank/DDBJ whole genome shotgun (WGS) entry which is preliminary data.</text>
</comment>
<feature type="compositionally biased region" description="Acidic residues" evidence="1">
    <location>
        <begin position="594"/>
        <end position="617"/>
    </location>
</feature>
<proteinExistence type="predicted"/>
<evidence type="ECO:0000313" key="2">
    <source>
        <dbReference type="EMBL" id="CAK0799348.1"/>
    </source>
</evidence>
<feature type="region of interest" description="Disordered" evidence="1">
    <location>
        <begin position="490"/>
        <end position="701"/>
    </location>
</feature>
<feature type="compositionally biased region" description="Acidic residues" evidence="1">
    <location>
        <begin position="659"/>
        <end position="668"/>
    </location>
</feature>